<dbReference type="AlphaFoldDB" id="A0AAW2TK04"/>
<protein>
    <recommendedName>
        <fullName evidence="2">Retrotransposon gag domain-containing protein</fullName>
    </recommendedName>
</protein>
<feature type="compositionally biased region" description="Basic and acidic residues" evidence="1">
    <location>
        <begin position="430"/>
        <end position="449"/>
    </location>
</feature>
<dbReference type="Pfam" id="PF03732">
    <property type="entry name" value="Retrotrans_gag"/>
    <property type="match status" value="1"/>
</dbReference>
<feature type="region of interest" description="Disordered" evidence="1">
    <location>
        <begin position="412"/>
        <end position="451"/>
    </location>
</feature>
<dbReference type="EMBL" id="JACGWN010000014">
    <property type="protein sequence ID" value="KAL0405077.1"/>
    <property type="molecule type" value="Genomic_DNA"/>
</dbReference>
<dbReference type="PANTHER" id="PTHR33223">
    <property type="entry name" value="CCHC-TYPE DOMAIN-CONTAINING PROTEIN"/>
    <property type="match status" value="1"/>
</dbReference>
<evidence type="ECO:0000259" key="2">
    <source>
        <dbReference type="Pfam" id="PF03732"/>
    </source>
</evidence>
<feature type="domain" description="Retrotransposon gag" evidence="2">
    <location>
        <begin position="222"/>
        <end position="277"/>
    </location>
</feature>
<feature type="region of interest" description="Disordered" evidence="1">
    <location>
        <begin position="312"/>
        <end position="339"/>
    </location>
</feature>
<reference evidence="3" key="1">
    <citation type="submission" date="2020-06" db="EMBL/GenBank/DDBJ databases">
        <authorList>
            <person name="Li T."/>
            <person name="Hu X."/>
            <person name="Zhang T."/>
            <person name="Song X."/>
            <person name="Zhang H."/>
            <person name="Dai N."/>
            <person name="Sheng W."/>
            <person name="Hou X."/>
            <person name="Wei L."/>
        </authorList>
    </citation>
    <scope>NUCLEOTIDE SEQUENCE</scope>
    <source>
        <strain evidence="3">KEN1</strain>
        <tissue evidence="3">Leaf</tissue>
    </source>
</reference>
<evidence type="ECO:0000313" key="3">
    <source>
        <dbReference type="EMBL" id="KAL0405077.1"/>
    </source>
</evidence>
<comment type="caution">
    <text evidence="3">The sequence shown here is derived from an EMBL/GenBank/DDBJ whole genome shotgun (WGS) entry which is preliminary data.</text>
</comment>
<feature type="compositionally biased region" description="Low complexity" evidence="1">
    <location>
        <begin position="16"/>
        <end position="42"/>
    </location>
</feature>
<dbReference type="InterPro" id="IPR005162">
    <property type="entry name" value="Retrotrans_gag_dom"/>
</dbReference>
<gene>
    <name evidence="3" type="ORF">Slati_3821600</name>
</gene>
<feature type="region of interest" description="Disordered" evidence="1">
    <location>
        <begin position="1"/>
        <end position="62"/>
    </location>
</feature>
<sequence length="474" mass="52453">METPSNAPNKQKAGEAPAAATTQALQVVPSTSMTSLSGTTTTAMPRLTDPAADTPRITVTHDTPPMELSLTLLGTLQQMITSAIREQLTVLAPAQVTTQPEATVPQQVDPTLAIPRPEEVPGPVRPLPAQAGDVPPQWLARLESIQKGLQDVQHQVMGAPAEEQAGIPFTEEVMADELPVNCRTPAIVEYDRTTDPQEHLSRFENAALLHRYTDGIKCRVFFTSSRKHRKTELSLFSIRQKEGESLKDYVQRFNTAALEVPSATQEVKASTFAQGLTDGDFFKSLAKKPATQFDVLLVWAAKYINMEDARASKREGRGEKLKENRDENPPKKSKMDFKDKRPAWPRVNMVYTPLTVPITQALMAVEGKGLLSRPRTYKDGHLRSKIERLIQNGYLQEYICWEKARGTGPYQKYKTDKGKEVKNSGPGSPAKDKPRISNMEKAEVNDPPRRGVIRMIVGGPVGGDSQRARKAQVR</sequence>
<reference evidence="3" key="2">
    <citation type="journal article" date="2024" name="Plant">
        <title>Genomic evolution and insights into agronomic trait innovations of Sesamum species.</title>
        <authorList>
            <person name="Miao H."/>
            <person name="Wang L."/>
            <person name="Qu L."/>
            <person name="Liu H."/>
            <person name="Sun Y."/>
            <person name="Le M."/>
            <person name="Wang Q."/>
            <person name="Wei S."/>
            <person name="Zheng Y."/>
            <person name="Lin W."/>
            <person name="Duan Y."/>
            <person name="Cao H."/>
            <person name="Xiong S."/>
            <person name="Wang X."/>
            <person name="Wei L."/>
            <person name="Li C."/>
            <person name="Ma Q."/>
            <person name="Ju M."/>
            <person name="Zhao R."/>
            <person name="Li G."/>
            <person name="Mu C."/>
            <person name="Tian Q."/>
            <person name="Mei H."/>
            <person name="Zhang T."/>
            <person name="Gao T."/>
            <person name="Zhang H."/>
        </authorList>
    </citation>
    <scope>NUCLEOTIDE SEQUENCE</scope>
    <source>
        <strain evidence="3">KEN1</strain>
    </source>
</reference>
<evidence type="ECO:0000256" key="1">
    <source>
        <dbReference type="SAM" id="MobiDB-lite"/>
    </source>
</evidence>
<dbReference type="PANTHER" id="PTHR33223:SF10">
    <property type="entry name" value="AMINOTRANSFERASE-LIKE PLANT MOBILE DOMAIN-CONTAINING PROTEIN"/>
    <property type="match status" value="1"/>
</dbReference>
<accession>A0AAW2TK04</accession>
<feature type="compositionally biased region" description="Basic and acidic residues" evidence="1">
    <location>
        <begin position="413"/>
        <end position="422"/>
    </location>
</feature>
<organism evidence="3">
    <name type="scientific">Sesamum latifolium</name>
    <dbReference type="NCBI Taxonomy" id="2727402"/>
    <lineage>
        <taxon>Eukaryota</taxon>
        <taxon>Viridiplantae</taxon>
        <taxon>Streptophyta</taxon>
        <taxon>Embryophyta</taxon>
        <taxon>Tracheophyta</taxon>
        <taxon>Spermatophyta</taxon>
        <taxon>Magnoliopsida</taxon>
        <taxon>eudicotyledons</taxon>
        <taxon>Gunneridae</taxon>
        <taxon>Pentapetalae</taxon>
        <taxon>asterids</taxon>
        <taxon>lamiids</taxon>
        <taxon>Lamiales</taxon>
        <taxon>Pedaliaceae</taxon>
        <taxon>Sesamum</taxon>
    </lineage>
</organism>
<proteinExistence type="predicted"/>
<name>A0AAW2TK04_9LAMI</name>